<dbReference type="GO" id="GO:0016787">
    <property type="term" value="F:hydrolase activity"/>
    <property type="evidence" value="ECO:0007669"/>
    <property type="project" value="UniProtKB-UniRule"/>
</dbReference>
<dbReference type="Pfam" id="PF00580">
    <property type="entry name" value="UvrD-helicase"/>
    <property type="match status" value="2"/>
</dbReference>
<evidence type="ECO:0000256" key="5">
    <source>
        <dbReference type="ARBA" id="ARBA00023235"/>
    </source>
</evidence>
<dbReference type="GO" id="GO:0000725">
    <property type="term" value="P:recombinational repair"/>
    <property type="evidence" value="ECO:0007669"/>
    <property type="project" value="TreeGrafter"/>
</dbReference>
<dbReference type="RefSeq" id="WP_081588207.1">
    <property type="nucleotide sequence ID" value="NZ_CADILN010000002.1"/>
</dbReference>
<reference evidence="11 12" key="1">
    <citation type="submission" date="2020-04" db="EMBL/GenBank/DDBJ databases">
        <authorList>
            <person name="De Canck E."/>
        </authorList>
    </citation>
    <scope>NUCLEOTIDE SEQUENCE [LARGE SCALE GENOMIC DNA]</scope>
    <source>
        <strain evidence="11 12">LMG 9964</strain>
    </source>
</reference>
<dbReference type="PROSITE" id="PS51198">
    <property type="entry name" value="UVRD_HELICASE_ATP_BIND"/>
    <property type="match status" value="1"/>
</dbReference>
<sequence>MSTFSPGVWGRFLGGGSRWKLVLGSPRSELVEGSGRRREVVTASLEKAHIEARWLWATLTFDHEGEDLRLAGLTRRRAAEVVQGAAREETRRKLAAEQERQKRIEEDRRREYGELLPHIRALEAAATKLFERDRYVRGYDIRCLLDSEAANIARLPRFTALLNARPFDDARYDKARTRISELTEIVSPPHSRIADWNKAFIRREMADPQWVHFFRHVEKSELTPEQQEAVVVFEDRNVLVAAAGSGKSSTLVAKVGYAIRRGYAEADAVLALAFNAKAAEEIRDRLAQRLQIPIKAQTFHSLGKEIVSEVQGRAARVETGTRQLVLKIVADLKNNDSQFLGSWLFFKAVHWEPGPEQEFDSLEAYEAYIKSKGRRRKDRDQWGIPTLQGEPVRSFEELAIANWLYVHGVRYRYEVPYEHDVSAHGWTKYEPDFVYELADGRRLYHEHFALRQDGTSPFGGAYVKSAAGKRKLHADCGTRLIETTSAQFRDGSVFDHLRRALTSNGVTFAMKSQAELQACLKERKDLDLVTLLHSLISHAKESGYDEDHFSIQAGRQQNVVRAQAFLQLLFPVWREYERRLHHDLKSIDFADMIGLAATYVETGRYTESPFKVILVDEFQDISPGRARLVKALLARHPDSVLFGVGDDWQAINRFAGSDLSIMRDFDAHFGKTETRFLSTTFRSNQGISDVAVRFVQRNPAQIAKEVRAKNDEDVGVVRIVEYAGKDSLIACIERKLAEFATLAASQMRVATVLILGRYQYETTEVIIEQDIDRWNEQYSGKLQIRKVVDEKKKTTKPLDTVHKSKGLEADFVLVHSLQAGWYAFPSEMEDDPLLGLSFANREAFEYAEERRLFYVALTRAREQVTLFLSSTEPSRFVLELLGPEYGKAVVFEGMDEQPVRCDVCRQGYVVLRQSEHGPFYGCTRFRPLNCRNRITMAQKARVRQYA</sequence>
<feature type="binding site" evidence="9">
    <location>
        <begin position="241"/>
        <end position="248"/>
    </location>
    <ligand>
        <name>ATP</name>
        <dbReference type="ChEBI" id="CHEBI:30616"/>
    </ligand>
</feature>
<evidence type="ECO:0000313" key="11">
    <source>
        <dbReference type="EMBL" id="CAB4048526.1"/>
    </source>
</evidence>
<dbReference type="InterPro" id="IPR000212">
    <property type="entry name" value="DNA_helicase_UvrD/REP"/>
</dbReference>
<evidence type="ECO:0000313" key="12">
    <source>
        <dbReference type="Proteomes" id="UP000494102"/>
    </source>
</evidence>
<comment type="catalytic activity">
    <reaction evidence="8">
        <text>ATP + H2O = ADP + phosphate + H(+)</text>
        <dbReference type="Rhea" id="RHEA:13065"/>
        <dbReference type="ChEBI" id="CHEBI:15377"/>
        <dbReference type="ChEBI" id="CHEBI:15378"/>
        <dbReference type="ChEBI" id="CHEBI:30616"/>
        <dbReference type="ChEBI" id="CHEBI:43474"/>
        <dbReference type="ChEBI" id="CHEBI:456216"/>
        <dbReference type="EC" id="5.6.2.4"/>
    </reaction>
</comment>
<keyword evidence="2 9" id="KW-0378">Hydrolase</keyword>
<name>A0A6J5K420_9BURK</name>
<comment type="catalytic activity">
    <reaction evidence="6">
        <text>Couples ATP hydrolysis with the unwinding of duplex DNA by translocating in the 3'-5' direction.</text>
        <dbReference type="EC" id="5.6.2.4"/>
    </reaction>
</comment>
<keyword evidence="4 9" id="KW-0067">ATP-binding</keyword>
<dbReference type="InterPro" id="IPR014017">
    <property type="entry name" value="DNA_helicase_UvrD-like_C"/>
</dbReference>
<dbReference type="Proteomes" id="UP000494102">
    <property type="component" value="Unassembled WGS sequence"/>
</dbReference>
<dbReference type="Gene3D" id="3.30.65.10">
    <property type="entry name" value="Bacterial Topoisomerase I, domain 1"/>
    <property type="match status" value="1"/>
</dbReference>
<protein>
    <recommendedName>
        <fullName evidence="7">DNA 3'-5' helicase</fullName>
        <ecNumber evidence="7">5.6.2.4</ecNumber>
    </recommendedName>
</protein>
<organism evidence="11 12">
    <name type="scientific">Paraburkholderia phenoliruptrix</name>
    <dbReference type="NCBI Taxonomy" id="252970"/>
    <lineage>
        <taxon>Bacteria</taxon>
        <taxon>Pseudomonadati</taxon>
        <taxon>Pseudomonadota</taxon>
        <taxon>Betaproteobacteria</taxon>
        <taxon>Burkholderiales</taxon>
        <taxon>Burkholderiaceae</taxon>
        <taxon>Paraburkholderia</taxon>
    </lineage>
</organism>
<evidence type="ECO:0000256" key="1">
    <source>
        <dbReference type="ARBA" id="ARBA00022741"/>
    </source>
</evidence>
<evidence type="ECO:0000256" key="7">
    <source>
        <dbReference type="ARBA" id="ARBA00034808"/>
    </source>
</evidence>
<evidence type="ECO:0000259" key="10">
    <source>
        <dbReference type="PROSITE" id="PS51198"/>
    </source>
</evidence>
<accession>A0A6J5K420</accession>
<dbReference type="SUPFAM" id="SSF52540">
    <property type="entry name" value="P-loop containing nucleoside triphosphate hydrolases"/>
    <property type="match status" value="1"/>
</dbReference>
<dbReference type="EC" id="5.6.2.4" evidence="7"/>
<evidence type="ECO:0000256" key="8">
    <source>
        <dbReference type="ARBA" id="ARBA00048988"/>
    </source>
</evidence>
<keyword evidence="1 9" id="KW-0547">Nucleotide-binding</keyword>
<dbReference type="EMBL" id="CADILN010000002">
    <property type="protein sequence ID" value="CAB4048526.1"/>
    <property type="molecule type" value="Genomic_DNA"/>
</dbReference>
<proteinExistence type="predicted"/>
<feature type="domain" description="UvrD-like helicase ATP-binding" evidence="10">
    <location>
        <begin position="220"/>
        <end position="684"/>
    </location>
</feature>
<dbReference type="GeneID" id="27797173"/>
<keyword evidence="5" id="KW-0413">Isomerase</keyword>
<dbReference type="GO" id="GO:0003677">
    <property type="term" value="F:DNA binding"/>
    <property type="evidence" value="ECO:0007669"/>
    <property type="project" value="InterPro"/>
</dbReference>
<dbReference type="InterPro" id="IPR027417">
    <property type="entry name" value="P-loop_NTPase"/>
</dbReference>
<dbReference type="GO" id="GO:0005524">
    <property type="term" value="F:ATP binding"/>
    <property type="evidence" value="ECO:0007669"/>
    <property type="project" value="UniProtKB-UniRule"/>
</dbReference>
<dbReference type="PANTHER" id="PTHR11070">
    <property type="entry name" value="UVRD / RECB / PCRA DNA HELICASE FAMILY MEMBER"/>
    <property type="match status" value="1"/>
</dbReference>
<dbReference type="Pfam" id="PF13361">
    <property type="entry name" value="UvrD_C"/>
    <property type="match status" value="1"/>
</dbReference>
<evidence type="ECO:0000256" key="6">
    <source>
        <dbReference type="ARBA" id="ARBA00034617"/>
    </source>
</evidence>
<dbReference type="GO" id="GO:0005829">
    <property type="term" value="C:cytosol"/>
    <property type="evidence" value="ECO:0007669"/>
    <property type="project" value="TreeGrafter"/>
</dbReference>
<evidence type="ECO:0000256" key="9">
    <source>
        <dbReference type="PROSITE-ProRule" id="PRU00560"/>
    </source>
</evidence>
<dbReference type="PANTHER" id="PTHR11070:SF63">
    <property type="entry name" value="DNA HELICASE IV"/>
    <property type="match status" value="1"/>
</dbReference>
<evidence type="ECO:0000256" key="3">
    <source>
        <dbReference type="ARBA" id="ARBA00022806"/>
    </source>
</evidence>
<keyword evidence="3 9" id="KW-0347">Helicase</keyword>
<dbReference type="GO" id="GO:0043138">
    <property type="term" value="F:3'-5' DNA helicase activity"/>
    <property type="evidence" value="ECO:0007669"/>
    <property type="project" value="UniProtKB-EC"/>
</dbReference>
<dbReference type="AlphaFoldDB" id="A0A6J5K420"/>
<gene>
    <name evidence="11" type="primary">rep_1</name>
    <name evidence="11" type="ORF">LMG9964_02167</name>
</gene>
<evidence type="ECO:0000256" key="4">
    <source>
        <dbReference type="ARBA" id="ARBA00022840"/>
    </source>
</evidence>
<dbReference type="Gene3D" id="3.40.50.300">
    <property type="entry name" value="P-loop containing nucleotide triphosphate hydrolases"/>
    <property type="match status" value="3"/>
</dbReference>
<evidence type="ECO:0000256" key="2">
    <source>
        <dbReference type="ARBA" id="ARBA00022801"/>
    </source>
</evidence>
<dbReference type="InterPro" id="IPR014016">
    <property type="entry name" value="UvrD-like_ATP-bd"/>
</dbReference>